<feature type="domain" description="Sdz-33 F-box" evidence="1">
    <location>
        <begin position="202"/>
        <end position="258"/>
    </location>
</feature>
<dbReference type="OrthoDB" id="5882135at2759"/>
<protein>
    <recommendedName>
        <fullName evidence="1">Sdz-33 F-box domain-containing protein</fullName>
    </recommendedName>
</protein>
<evidence type="ECO:0000313" key="2">
    <source>
        <dbReference type="EMBL" id="PIC18847.1"/>
    </source>
</evidence>
<sequence length="338" mass="39769">MTNYRMKIRNYPLLVYSEIICSMDPDSAFMFSLCSKNTTKMVRMSGAMRAFNIRTFGSHGSRTVSLHHMDNRIVVVSIIHQTRKPINAEAVYLGNKKFYLFPTDPGFLNLYCHSYLEGFKTITDHFSELVGKSVESIYIGESCLWMLDHLGRENRFIDRIKIRKDHDACSLSDANVLRVLRKNSRCYTFHTTNNIVLPQEKKKFDVLRLFWTSSIAHDTLFELDCIEIHLDETWITDVQFKEILRFWLDGGFQRLKYLGVGVEQNFSIDEVFNGMQYEEAPERFDYYYCYGKEHSEDFEYRRHITREDGKKATVLYNSWYAALVVWPDFNGKVLENLA</sequence>
<evidence type="ECO:0000259" key="1">
    <source>
        <dbReference type="Pfam" id="PF07735"/>
    </source>
</evidence>
<dbReference type="PANTHER" id="PTHR21503">
    <property type="entry name" value="F-BOX-CONTAINING HYPOTHETICAL PROTEIN C.ELEGANS"/>
    <property type="match status" value="1"/>
</dbReference>
<proteinExistence type="predicted"/>
<dbReference type="Pfam" id="PF07735">
    <property type="entry name" value="FBA_2"/>
    <property type="match status" value="1"/>
</dbReference>
<dbReference type="PANTHER" id="PTHR21503:SF8">
    <property type="entry name" value="F-BOX ASSOCIATED DOMAIN-CONTAINING PROTEIN-RELATED"/>
    <property type="match status" value="1"/>
</dbReference>
<evidence type="ECO:0000313" key="3">
    <source>
        <dbReference type="Proteomes" id="UP000230233"/>
    </source>
</evidence>
<reference evidence="3" key="1">
    <citation type="submission" date="2017-10" db="EMBL/GenBank/DDBJ databases">
        <title>Rapid genome shrinkage in a self-fertile nematode reveals novel sperm competition proteins.</title>
        <authorList>
            <person name="Yin D."/>
            <person name="Schwarz E.M."/>
            <person name="Thomas C.G."/>
            <person name="Felde R.L."/>
            <person name="Korf I.F."/>
            <person name="Cutter A.D."/>
            <person name="Schartner C.M."/>
            <person name="Ralston E.J."/>
            <person name="Meyer B.J."/>
            <person name="Haag E.S."/>
        </authorList>
    </citation>
    <scope>NUCLEOTIDE SEQUENCE [LARGE SCALE GENOMIC DNA]</scope>
    <source>
        <strain evidence="3">JU1422</strain>
    </source>
</reference>
<dbReference type="EMBL" id="PDUG01000006">
    <property type="protein sequence ID" value="PIC18847.1"/>
    <property type="molecule type" value="Genomic_DNA"/>
</dbReference>
<accession>A0A2G5SUW7</accession>
<dbReference type="Proteomes" id="UP000230233">
    <property type="component" value="Chromosome X"/>
</dbReference>
<name>A0A2G5SUW7_9PELO</name>
<dbReference type="InterPro" id="IPR012885">
    <property type="entry name" value="F-box_Sdz-33"/>
</dbReference>
<keyword evidence="3" id="KW-1185">Reference proteome</keyword>
<gene>
    <name evidence="2" type="primary">Cnig_chr_X.g24597</name>
    <name evidence="2" type="ORF">B9Z55_024597</name>
</gene>
<comment type="caution">
    <text evidence="2">The sequence shown here is derived from an EMBL/GenBank/DDBJ whole genome shotgun (WGS) entry which is preliminary data.</text>
</comment>
<organism evidence="2 3">
    <name type="scientific">Caenorhabditis nigoni</name>
    <dbReference type="NCBI Taxonomy" id="1611254"/>
    <lineage>
        <taxon>Eukaryota</taxon>
        <taxon>Metazoa</taxon>
        <taxon>Ecdysozoa</taxon>
        <taxon>Nematoda</taxon>
        <taxon>Chromadorea</taxon>
        <taxon>Rhabditida</taxon>
        <taxon>Rhabditina</taxon>
        <taxon>Rhabditomorpha</taxon>
        <taxon>Rhabditoidea</taxon>
        <taxon>Rhabditidae</taxon>
        <taxon>Peloderinae</taxon>
        <taxon>Caenorhabditis</taxon>
    </lineage>
</organism>
<dbReference type="AlphaFoldDB" id="A0A2G5SUW7"/>